<dbReference type="GeneID" id="104611126"/>
<dbReference type="PROSITE" id="PS51277">
    <property type="entry name" value="BURP"/>
    <property type="match status" value="1"/>
</dbReference>
<dbReference type="PANTHER" id="PTHR31236:SF2">
    <property type="entry name" value="BURP DOMAIN PROTEIN RD22"/>
    <property type="match status" value="1"/>
</dbReference>
<dbReference type="OrthoDB" id="654134at2759"/>
<dbReference type="eggNOG" id="ENOG502QQHP">
    <property type="taxonomic scope" value="Eukaryota"/>
</dbReference>
<proteinExistence type="predicted"/>
<keyword evidence="1" id="KW-1185">Reference proteome</keyword>
<gene>
    <name evidence="2" type="primary">LOC104611126</name>
</gene>
<dbReference type="SMART" id="SM01045">
    <property type="entry name" value="BURP"/>
    <property type="match status" value="1"/>
</dbReference>
<organism evidence="1 2">
    <name type="scientific">Nelumbo nucifera</name>
    <name type="common">Sacred lotus</name>
    <dbReference type="NCBI Taxonomy" id="4432"/>
    <lineage>
        <taxon>Eukaryota</taxon>
        <taxon>Viridiplantae</taxon>
        <taxon>Streptophyta</taxon>
        <taxon>Embryophyta</taxon>
        <taxon>Tracheophyta</taxon>
        <taxon>Spermatophyta</taxon>
        <taxon>Magnoliopsida</taxon>
        <taxon>Proteales</taxon>
        <taxon>Nelumbonaceae</taxon>
        <taxon>Nelumbo</taxon>
    </lineage>
</organism>
<dbReference type="Proteomes" id="UP000189703">
    <property type="component" value="Unplaced"/>
</dbReference>
<name>A0A1U8B614_NELNU</name>
<dbReference type="OMA" id="NYGNSHG"/>
<dbReference type="KEGG" id="nnu:104611126"/>
<dbReference type="Pfam" id="PF03181">
    <property type="entry name" value="BURP"/>
    <property type="match status" value="1"/>
</dbReference>
<accession>A0A1U8B614</accession>
<reference evidence="2" key="1">
    <citation type="submission" date="2025-08" db="UniProtKB">
        <authorList>
            <consortium name="RefSeq"/>
        </authorList>
    </citation>
    <scope>IDENTIFICATION</scope>
</reference>
<evidence type="ECO:0000313" key="2">
    <source>
        <dbReference type="RefSeq" id="XP_010276358.1"/>
    </source>
</evidence>
<dbReference type="InterPro" id="IPR044816">
    <property type="entry name" value="BURP"/>
</dbReference>
<dbReference type="RefSeq" id="XP_010276358.1">
    <property type="nucleotide sequence ID" value="XM_010278056.2"/>
</dbReference>
<dbReference type="PANTHER" id="PTHR31236">
    <property type="entry name" value="BURP DOMAIN PROTEIN USPL1-LIKE"/>
    <property type="match status" value="1"/>
</dbReference>
<dbReference type="InterPro" id="IPR004873">
    <property type="entry name" value="BURP_dom"/>
</dbReference>
<dbReference type="AlphaFoldDB" id="A0A1U8B614"/>
<sequence length="362" mass="40370">MGFPFLPIIAFLVHATVAVSHADLLPSEVYWKSVSNAPMPKSIRDLLRPDGNLKPTSRSNVNAVLQPDDNVAYGFNVNYGNSHGFNLNYRDLHGSGVGMETVFHPDDNVAYGFNVNYGNSHGSNVNYAKSLASKDKFHLDPNVAYYFLDESLRQGTKMNLDITGTRNRATFLPRQVADSIPFSSNKLPEILRRFRVKQHSVAAEAMEETIKVCEAPAQDGENKHCATSLESMIDFSTSKLGKRIWAKSAEVDNGGKKILKQQYMIGSGLQKMVDNPVVCHSLNYPYSVYYCHLIQRTRSYLVPLVGANGVKAKAIAVCHTDTSKWNPQHLAFRLLKVKPGTVPICHLLREDTIAWFPSQKLK</sequence>
<evidence type="ECO:0000313" key="1">
    <source>
        <dbReference type="Proteomes" id="UP000189703"/>
    </source>
</evidence>
<protein>
    <submittedName>
        <fullName evidence="2">BURP domain protein RD22-like</fullName>
    </submittedName>
</protein>